<sequence>MLGGLTLVSQRSPTYEIFTNSESREVIHDLMPFHSPQQGRSTTTSTHYATLSSTYTYPYRINTSRTKTEIIQRTIDIYRYNR</sequence>
<dbReference type="Proteomes" id="UP000823588">
    <property type="component" value="Unassembled WGS sequence"/>
</dbReference>
<evidence type="ECO:0000313" key="2">
    <source>
        <dbReference type="Proteomes" id="UP000823588"/>
    </source>
</evidence>
<dbReference type="AlphaFoldDB" id="A0A8T4GHP8"/>
<accession>A0A8T4GHP8</accession>
<gene>
    <name evidence="1" type="ORF">J2751_002276</name>
</gene>
<dbReference type="EMBL" id="JAGGKQ010000018">
    <property type="protein sequence ID" value="MBP1923237.1"/>
    <property type="molecule type" value="Genomic_DNA"/>
</dbReference>
<organism evidence="1 2">
    <name type="scientific">Halorubrum alkaliphilum</name>
    <dbReference type="NCBI Taxonomy" id="261290"/>
    <lineage>
        <taxon>Archaea</taxon>
        <taxon>Methanobacteriati</taxon>
        <taxon>Methanobacteriota</taxon>
        <taxon>Stenosarchaea group</taxon>
        <taxon>Halobacteria</taxon>
        <taxon>Halobacteriales</taxon>
        <taxon>Haloferacaceae</taxon>
        <taxon>Halorubrum</taxon>
    </lineage>
</organism>
<comment type="caution">
    <text evidence="1">The sequence shown here is derived from an EMBL/GenBank/DDBJ whole genome shotgun (WGS) entry which is preliminary data.</text>
</comment>
<reference evidence="1" key="1">
    <citation type="submission" date="2021-03" db="EMBL/GenBank/DDBJ databases">
        <title>Genomic Encyclopedia of Type Strains, Phase IV (KMG-IV): sequencing the most valuable type-strain genomes for metagenomic binning, comparative biology and taxonomic classification.</title>
        <authorList>
            <person name="Goeker M."/>
        </authorList>
    </citation>
    <scope>NUCLEOTIDE SEQUENCE</scope>
    <source>
        <strain evidence="1">DSM 23564</strain>
    </source>
</reference>
<proteinExistence type="predicted"/>
<evidence type="ECO:0000313" key="1">
    <source>
        <dbReference type="EMBL" id="MBP1923237.1"/>
    </source>
</evidence>
<name>A0A8T4GHP8_9EURY</name>
<protein>
    <submittedName>
        <fullName evidence="1">Uncharacterized protein</fullName>
    </submittedName>
</protein>
<keyword evidence="2" id="KW-1185">Reference proteome</keyword>